<reference evidence="2 3" key="1">
    <citation type="submission" date="2024-02" db="EMBL/GenBank/DDBJ databases">
        <title>De novo assembly and annotation of 12 fungi associated with fruit tree decline syndrome in Ontario, Canada.</title>
        <authorList>
            <person name="Sulman M."/>
            <person name="Ellouze W."/>
            <person name="Ilyukhin E."/>
        </authorList>
    </citation>
    <scope>NUCLEOTIDE SEQUENCE [LARGE SCALE GENOMIC DNA]</scope>
    <source>
        <strain evidence="2 3">M1-105</strain>
    </source>
</reference>
<accession>A0ABR3ST83</accession>
<keyword evidence="3" id="KW-1185">Reference proteome</keyword>
<gene>
    <name evidence="2" type="ORF">SLS56_005593</name>
</gene>
<evidence type="ECO:0000313" key="2">
    <source>
        <dbReference type="EMBL" id="KAL1629150.1"/>
    </source>
</evidence>
<keyword evidence="1" id="KW-0812">Transmembrane</keyword>
<feature type="transmembrane region" description="Helical" evidence="1">
    <location>
        <begin position="539"/>
        <end position="564"/>
    </location>
</feature>
<name>A0ABR3ST83_9PEZI</name>
<keyword evidence="1" id="KW-0472">Membrane</keyword>
<proteinExistence type="predicted"/>
<organism evidence="2 3">
    <name type="scientific">Neofusicoccum ribis</name>
    <dbReference type="NCBI Taxonomy" id="45134"/>
    <lineage>
        <taxon>Eukaryota</taxon>
        <taxon>Fungi</taxon>
        <taxon>Dikarya</taxon>
        <taxon>Ascomycota</taxon>
        <taxon>Pezizomycotina</taxon>
        <taxon>Dothideomycetes</taxon>
        <taxon>Dothideomycetes incertae sedis</taxon>
        <taxon>Botryosphaeriales</taxon>
        <taxon>Botryosphaeriaceae</taxon>
        <taxon>Neofusicoccum</taxon>
    </lineage>
</organism>
<dbReference type="Proteomes" id="UP001521116">
    <property type="component" value="Unassembled WGS sequence"/>
</dbReference>
<comment type="caution">
    <text evidence="2">The sequence shown here is derived from an EMBL/GenBank/DDBJ whole genome shotgun (WGS) entry which is preliminary data.</text>
</comment>
<feature type="transmembrane region" description="Helical" evidence="1">
    <location>
        <begin position="49"/>
        <end position="72"/>
    </location>
</feature>
<keyword evidence="1" id="KW-1133">Transmembrane helix</keyword>
<sequence length="568" mass="63292">MLASLVMERWGAPLGQSLAISTMRYNNSGPLNSLWCFTRQIKSTYGWRAFLFCLVMSLVTIAANFSSTILLFDVRPGQIKGDPELINVPLGWKEGTSKELATWYQNFMLQTPSAYQTFAEYWNRPEPAENISDTGPLLRALLPFSSEQTRSSIQNYNGNATVFDARVACVRPNFVNSSFFVNSNLVNFIGEVGVSTKPPGLDTQSSIDEETSMNGFPVTAFNCSVGGGMQICPLQAGNVNLGLRSWLWEYFNSTQNVTASGFLFFESQYLLDAYEDVPNGTYRPLFNLDTTSQGKGWNFSGDGPWLNLQPTNWTLKDSSEIANPYSSACRTSKSCGKPSMNVSLCFDAMWPDMNLPVKFNASRSRQEPKLSFDDQRNQLDVNSIAKQLGATADAHTQEDRGVMSLDLDSVKKSLDDLRPRQESARESAKLLDASSLWFTLYPDYSGAGEDWTFCGDNFVCSYGGTFDTNLSKTLASVQQSVLMRQIMNETHDPALALSAELTMLARMHYYDMSASFNWNQTMATTFFDMKSYPQERRGLAVVLSVVCVHLIVMAVVTLSCIPMGSERY</sequence>
<evidence type="ECO:0000256" key="1">
    <source>
        <dbReference type="SAM" id="Phobius"/>
    </source>
</evidence>
<evidence type="ECO:0000313" key="3">
    <source>
        <dbReference type="Proteomes" id="UP001521116"/>
    </source>
</evidence>
<protein>
    <submittedName>
        <fullName evidence="2">Uncharacterized protein</fullName>
    </submittedName>
</protein>
<dbReference type="EMBL" id="JAJVDC020000057">
    <property type="protein sequence ID" value="KAL1629150.1"/>
    <property type="molecule type" value="Genomic_DNA"/>
</dbReference>